<dbReference type="STRING" id="1157490.EL26_06360"/>
<feature type="transmembrane region" description="Helical" evidence="6">
    <location>
        <begin position="7"/>
        <end position="26"/>
    </location>
</feature>
<dbReference type="eggNOG" id="COG0730">
    <property type="taxonomic scope" value="Bacteria"/>
</dbReference>
<comment type="similarity">
    <text evidence="2 6">Belongs to the 4-toluene sulfonate uptake permease (TSUP) (TC 2.A.102) family.</text>
</comment>
<sequence length="270" mass="28683">MNWEVSIGGFVVGLLVGLTGMGGALVMTPMMIFLFGVNPTVAVGTDLIYSSITKLFGAWQHWRQKTVDWVAVRLLSMGSVPGALAGAVTMMLLQKSFADSVQSIVGKLLGVTYLAIALFMIWQLYRALAQRQRRRSELETAAAAETGAAAVVRPDAKKMIWLGVIAGFVVGLTSVGSGTLFMAFLVVIYPIAVARLVGTDIVQAVLVTGVAGLAHLTMGNVDLTLVGQLLIGSIPGILIGSRMTTKVPEGFVKSALFLLIFMAGYKMLMK</sequence>
<feature type="transmembrane region" description="Helical" evidence="6">
    <location>
        <begin position="250"/>
        <end position="268"/>
    </location>
</feature>
<evidence type="ECO:0000256" key="1">
    <source>
        <dbReference type="ARBA" id="ARBA00004141"/>
    </source>
</evidence>
<reference evidence="7 8" key="1">
    <citation type="journal article" date="2013" name="Int. J. Syst. Evol. Microbiol.">
        <title>Tumebacillus flagellatus sp. nov., an alpha-amylase/pullulanase-producing bacterium isolated from cassava wastewater.</title>
        <authorList>
            <person name="Wang Q."/>
            <person name="Xie N."/>
            <person name="Qin Y."/>
            <person name="Shen N."/>
            <person name="Zhu J."/>
            <person name="Mi H."/>
            <person name="Huang R."/>
        </authorList>
    </citation>
    <scope>NUCLEOTIDE SEQUENCE [LARGE SCALE GENOMIC DNA]</scope>
    <source>
        <strain evidence="7 8">GST4</strain>
    </source>
</reference>
<keyword evidence="4 6" id="KW-1133">Transmembrane helix</keyword>
<evidence type="ECO:0000313" key="8">
    <source>
        <dbReference type="Proteomes" id="UP000027931"/>
    </source>
</evidence>
<dbReference type="Proteomes" id="UP000027931">
    <property type="component" value="Unassembled WGS sequence"/>
</dbReference>
<gene>
    <name evidence="7" type="ORF">EL26_06360</name>
</gene>
<comment type="caution">
    <text evidence="7">The sequence shown here is derived from an EMBL/GenBank/DDBJ whole genome shotgun (WGS) entry which is preliminary data.</text>
</comment>
<feature type="transmembrane region" description="Helical" evidence="6">
    <location>
        <begin position="104"/>
        <end position="125"/>
    </location>
</feature>
<dbReference type="PANTHER" id="PTHR43701">
    <property type="entry name" value="MEMBRANE TRANSPORTER PROTEIN MJ0441-RELATED"/>
    <property type="match status" value="1"/>
</dbReference>
<keyword evidence="6" id="KW-1003">Cell membrane</keyword>
<feature type="transmembrane region" description="Helical" evidence="6">
    <location>
        <begin position="160"/>
        <end position="189"/>
    </location>
</feature>
<dbReference type="GO" id="GO:0005886">
    <property type="term" value="C:plasma membrane"/>
    <property type="evidence" value="ECO:0007669"/>
    <property type="project" value="UniProtKB-SubCell"/>
</dbReference>
<evidence type="ECO:0000256" key="4">
    <source>
        <dbReference type="ARBA" id="ARBA00022989"/>
    </source>
</evidence>
<evidence type="ECO:0000256" key="3">
    <source>
        <dbReference type="ARBA" id="ARBA00022692"/>
    </source>
</evidence>
<dbReference type="InterPro" id="IPR002781">
    <property type="entry name" value="TM_pro_TauE-like"/>
</dbReference>
<dbReference type="InterPro" id="IPR051598">
    <property type="entry name" value="TSUP/Inactive_protease-like"/>
</dbReference>
<keyword evidence="8" id="KW-1185">Reference proteome</keyword>
<feature type="transmembrane region" description="Helical" evidence="6">
    <location>
        <begin position="70"/>
        <end position="92"/>
    </location>
</feature>
<feature type="transmembrane region" description="Helical" evidence="6">
    <location>
        <begin position="201"/>
        <end position="218"/>
    </location>
</feature>
<comment type="subcellular location">
    <subcellularLocation>
        <location evidence="6">Cell membrane</location>
        <topology evidence="6">Multi-pass membrane protein</topology>
    </subcellularLocation>
    <subcellularLocation>
        <location evidence="1">Membrane</location>
        <topology evidence="1">Multi-pass membrane protein</topology>
    </subcellularLocation>
</comment>
<evidence type="ECO:0000256" key="5">
    <source>
        <dbReference type="ARBA" id="ARBA00023136"/>
    </source>
</evidence>
<evidence type="ECO:0000256" key="6">
    <source>
        <dbReference type="RuleBase" id="RU363041"/>
    </source>
</evidence>
<dbReference type="PANTHER" id="PTHR43701:SF2">
    <property type="entry name" value="MEMBRANE TRANSPORTER PROTEIN YJNA-RELATED"/>
    <property type="match status" value="1"/>
</dbReference>
<dbReference type="Pfam" id="PF01925">
    <property type="entry name" value="TauE"/>
    <property type="match status" value="1"/>
</dbReference>
<keyword evidence="5 6" id="KW-0472">Membrane</keyword>
<evidence type="ECO:0000256" key="2">
    <source>
        <dbReference type="ARBA" id="ARBA00009142"/>
    </source>
</evidence>
<keyword evidence="3 6" id="KW-0812">Transmembrane</keyword>
<organism evidence="7 8">
    <name type="scientific">Tumebacillus flagellatus</name>
    <dbReference type="NCBI Taxonomy" id="1157490"/>
    <lineage>
        <taxon>Bacteria</taxon>
        <taxon>Bacillati</taxon>
        <taxon>Bacillota</taxon>
        <taxon>Bacilli</taxon>
        <taxon>Bacillales</taxon>
        <taxon>Alicyclobacillaceae</taxon>
        <taxon>Tumebacillus</taxon>
    </lineage>
</organism>
<dbReference type="EMBL" id="JMIR01000006">
    <property type="protein sequence ID" value="KEO84083.1"/>
    <property type="molecule type" value="Genomic_DNA"/>
</dbReference>
<feature type="transmembrane region" description="Helical" evidence="6">
    <location>
        <begin position="32"/>
        <end position="49"/>
    </location>
</feature>
<accession>A0A074LVM3</accession>
<dbReference type="AlphaFoldDB" id="A0A074LVM3"/>
<name>A0A074LVM3_9BACL</name>
<evidence type="ECO:0000313" key="7">
    <source>
        <dbReference type="EMBL" id="KEO84083.1"/>
    </source>
</evidence>
<proteinExistence type="inferred from homology"/>
<dbReference type="RefSeq" id="WP_038085681.1">
    <property type="nucleotide sequence ID" value="NZ_JMIR01000006.1"/>
</dbReference>
<dbReference type="OrthoDB" id="5189995at2"/>
<feature type="transmembrane region" description="Helical" evidence="6">
    <location>
        <begin position="225"/>
        <end position="244"/>
    </location>
</feature>
<protein>
    <recommendedName>
        <fullName evidence="6">Probable membrane transporter protein</fullName>
    </recommendedName>
</protein>